<gene>
    <name evidence="2" type="primary">KAFR0F00130</name>
    <name evidence="2" type="ORF">KAFR_0F00130</name>
</gene>
<proteinExistence type="predicted"/>
<keyword evidence="1" id="KW-0472">Membrane</keyword>
<feature type="transmembrane region" description="Helical" evidence="1">
    <location>
        <begin position="31"/>
        <end position="54"/>
    </location>
</feature>
<dbReference type="Proteomes" id="UP000005220">
    <property type="component" value="Chromosome 6"/>
</dbReference>
<evidence type="ECO:0000313" key="2">
    <source>
        <dbReference type="EMBL" id="CCF58610.1"/>
    </source>
</evidence>
<name>H2AW60_KAZAF</name>
<dbReference type="InParanoid" id="H2AW60"/>
<dbReference type="RefSeq" id="XP_003957745.1">
    <property type="nucleotide sequence ID" value="XM_003957696.1"/>
</dbReference>
<dbReference type="GeneID" id="13884078"/>
<feature type="transmembrane region" description="Helical" evidence="1">
    <location>
        <begin position="66"/>
        <end position="82"/>
    </location>
</feature>
<accession>H2AW60</accession>
<protein>
    <submittedName>
        <fullName evidence="2">Uncharacterized protein</fullName>
    </submittedName>
</protein>
<reference evidence="2 3" key="1">
    <citation type="journal article" date="2011" name="Proc. Natl. Acad. Sci. U.S.A.">
        <title>Evolutionary erosion of yeast sex chromosomes by mating-type switching accidents.</title>
        <authorList>
            <person name="Gordon J.L."/>
            <person name="Armisen D."/>
            <person name="Proux-Wera E."/>
            <person name="Oheigeartaigh S.S."/>
            <person name="Byrne K.P."/>
            <person name="Wolfe K.H."/>
        </authorList>
    </citation>
    <scope>NUCLEOTIDE SEQUENCE [LARGE SCALE GENOMIC DNA]</scope>
    <source>
        <strain evidence="3">ATCC 22294 / BCRC 22015 / CBS 2517 / CECT 1963 / NBRC 1671 / NRRL Y-8276</strain>
    </source>
</reference>
<keyword evidence="1" id="KW-0812">Transmembrane</keyword>
<evidence type="ECO:0000313" key="3">
    <source>
        <dbReference type="Proteomes" id="UP000005220"/>
    </source>
</evidence>
<feature type="transmembrane region" description="Helical" evidence="1">
    <location>
        <begin position="180"/>
        <end position="199"/>
    </location>
</feature>
<dbReference type="EMBL" id="HE650826">
    <property type="protein sequence ID" value="CCF58610.1"/>
    <property type="molecule type" value="Genomic_DNA"/>
</dbReference>
<feature type="transmembrane region" description="Helical" evidence="1">
    <location>
        <begin position="240"/>
        <end position="258"/>
    </location>
</feature>
<feature type="transmembrane region" description="Helical" evidence="1">
    <location>
        <begin position="118"/>
        <end position="137"/>
    </location>
</feature>
<organism evidence="2 3">
    <name type="scientific">Kazachstania africana (strain ATCC 22294 / BCRC 22015 / CBS 2517 / CECT 1963 / NBRC 1671 / NRRL Y-8276)</name>
    <name type="common">Yeast</name>
    <name type="synonym">Kluyveromyces africanus</name>
    <dbReference type="NCBI Taxonomy" id="1071382"/>
    <lineage>
        <taxon>Eukaryota</taxon>
        <taxon>Fungi</taxon>
        <taxon>Dikarya</taxon>
        <taxon>Ascomycota</taxon>
        <taxon>Saccharomycotina</taxon>
        <taxon>Saccharomycetes</taxon>
        <taxon>Saccharomycetales</taxon>
        <taxon>Saccharomycetaceae</taxon>
        <taxon>Kazachstania</taxon>
    </lineage>
</organism>
<dbReference type="HOGENOM" id="CLU_1069844_0_0_1"/>
<evidence type="ECO:0000256" key="1">
    <source>
        <dbReference type="SAM" id="Phobius"/>
    </source>
</evidence>
<sequence length="260" mass="30104">MESHKLQNDSNNDTISKGGKHSDNTDFLVSFYLRIYSILSTQAFFLLTTEYLIYRWKPALTFTIQYHWPYIVNVTIAYAYIFRINTPVRNTGCEEETTIDRLLLTKKSSLWLNYFNRVGQFAFFFFTLLAHICHFGWISSRYENFNAQFKSLTISLILELGVAGIMCHEHRQDTLFASKLIITALCTVITSNVVLFILLSHGRCSLLITKIWSTATIIMYRALISTTVSQKLPPGRYHTVIPMLFIMIPIQSFGTMFVRE</sequence>
<keyword evidence="3" id="KW-1185">Reference proteome</keyword>
<feature type="transmembrane region" description="Helical" evidence="1">
    <location>
        <begin position="211"/>
        <end position="228"/>
    </location>
</feature>
<dbReference type="KEGG" id="kaf:KAFR_0F00130"/>
<dbReference type="AlphaFoldDB" id="H2AW60"/>
<keyword evidence="1" id="KW-1133">Transmembrane helix</keyword>